<reference evidence="5" key="1">
    <citation type="submission" date="2006-08" db="EMBL/GenBank/DDBJ databases">
        <title>Complete sequence of Chromosome1 of Shewanella sp. MR-7.</title>
        <authorList>
            <consortium name="US DOE Joint Genome Institute"/>
            <person name="Copeland A."/>
            <person name="Lucas S."/>
            <person name="Lapidus A."/>
            <person name="Barry K."/>
            <person name="Detter J.C."/>
            <person name="Glavina del Rio T."/>
            <person name="Hammon N."/>
            <person name="Israni S."/>
            <person name="Dalin E."/>
            <person name="Tice H."/>
            <person name="Pitluck S."/>
            <person name="Kiss H."/>
            <person name="Brettin T."/>
            <person name="Bruce D."/>
            <person name="Han C."/>
            <person name="Tapia R."/>
            <person name="Gilna P."/>
            <person name="Schmutz J."/>
            <person name="Larimer F."/>
            <person name="Land M."/>
            <person name="Hauser L."/>
            <person name="Kyrpides N."/>
            <person name="Mikhailova N."/>
            <person name="Nealson K."/>
            <person name="Konstantinidis K."/>
            <person name="Klappenbach J."/>
            <person name="Tiedje J."/>
            <person name="Richardson P."/>
        </authorList>
    </citation>
    <scope>NUCLEOTIDE SEQUENCE</scope>
    <source>
        <strain evidence="5">MR-7</strain>
    </source>
</reference>
<dbReference type="EMBL" id="CP000444">
    <property type="protein sequence ID" value="ABI42317.1"/>
    <property type="molecule type" value="Genomic_DNA"/>
</dbReference>
<feature type="domain" description="DUF6268" evidence="4">
    <location>
        <begin position="149"/>
        <end position="314"/>
    </location>
</feature>
<dbReference type="Gene3D" id="2.40.170.20">
    <property type="entry name" value="TonB-dependent receptor, beta-barrel domain"/>
    <property type="match status" value="1"/>
</dbReference>
<dbReference type="AlphaFoldDB" id="Q0HX38"/>
<name>Q0HX38_SHESR</name>
<keyword evidence="3" id="KW-0998">Cell outer membrane</keyword>
<keyword evidence="2" id="KW-0472">Membrane</keyword>
<dbReference type="InterPro" id="IPR036942">
    <property type="entry name" value="Beta-barrel_TonB_sf"/>
</dbReference>
<evidence type="ECO:0000313" key="5">
    <source>
        <dbReference type="EMBL" id="ABI42317.1"/>
    </source>
</evidence>
<evidence type="ECO:0000256" key="2">
    <source>
        <dbReference type="ARBA" id="ARBA00023136"/>
    </source>
</evidence>
<dbReference type="SUPFAM" id="SSF56935">
    <property type="entry name" value="Porins"/>
    <property type="match status" value="1"/>
</dbReference>
<accession>Q0HX38</accession>
<sequence>MFQIERIIRDKLLTVTQGAGVTKSLDSRVSIKPSLMYIGLGLMPFLSYAVSVAEARPQAQYKPFKLSVSQISTQSASVANGDTELQRDSLLLNASVNIPLDKQWSIRMRVGYDRLDYDWRNIRLTGANNAAGLFSDAGETWENIDRYRAGLSVSYRMDKHWSFMLSPQLQYAYADTASASHAQSYGVVASAMYAFESGNMLGFGVAYLNDIDEVRTMPYLAVSWQINDRWRLANPFQAGFSGPAGLELSYQVSPAWNVGFGNSRRTERFLVADKDTVVETNEWVSYLRAGWQATPAIALNLYAGYYFNGELEVTHQAALDIDNQGAAALDLEFRF</sequence>
<gene>
    <name evidence="5" type="ordered locus">Shewmr7_1318</name>
</gene>
<proteinExistence type="predicted"/>
<dbReference type="KEGG" id="shm:Shewmr7_1318"/>
<evidence type="ECO:0000259" key="4">
    <source>
        <dbReference type="Pfam" id="PF19783"/>
    </source>
</evidence>
<organism evidence="5">
    <name type="scientific">Shewanella sp. (strain MR-7)</name>
    <dbReference type="NCBI Taxonomy" id="60481"/>
    <lineage>
        <taxon>Bacteria</taxon>
        <taxon>Pseudomonadati</taxon>
        <taxon>Pseudomonadota</taxon>
        <taxon>Gammaproteobacteria</taxon>
        <taxon>Alteromonadales</taxon>
        <taxon>Shewanellaceae</taxon>
        <taxon>Shewanella</taxon>
    </lineage>
</organism>
<comment type="subcellular location">
    <subcellularLocation>
        <location evidence="1">Cell outer membrane</location>
    </subcellularLocation>
</comment>
<dbReference type="HOGENOM" id="CLU_076884_0_0_6"/>
<dbReference type="Pfam" id="PF19783">
    <property type="entry name" value="DUF6268"/>
    <property type="match status" value="1"/>
</dbReference>
<evidence type="ECO:0000256" key="3">
    <source>
        <dbReference type="ARBA" id="ARBA00023237"/>
    </source>
</evidence>
<protein>
    <recommendedName>
        <fullName evidence="4">DUF6268 domain-containing protein</fullName>
    </recommendedName>
</protein>
<dbReference type="GO" id="GO:0009279">
    <property type="term" value="C:cell outer membrane"/>
    <property type="evidence" value="ECO:0007669"/>
    <property type="project" value="UniProtKB-SubCell"/>
</dbReference>
<evidence type="ECO:0000256" key="1">
    <source>
        <dbReference type="ARBA" id="ARBA00004442"/>
    </source>
</evidence>
<dbReference type="InterPro" id="IPR046235">
    <property type="entry name" value="DUF6268"/>
</dbReference>